<dbReference type="SUPFAM" id="SSF81324">
    <property type="entry name" value="Voltage-gated potassium channels"/>
    <property type="match status" value="1"/>
</dbReference>
<dbReference type="GO" id="GO:0005509">
    <property type="term" value="F:calcium ion binding"/>
    <property type="evidence" value="ECO:0007669"/>
    <property type="project" value="InterPro"/>
</dbReference>
<dbReference type="SMART" id="SM00054">
    <property type="entry name" value="EFh"/>
    <property type="match status" value="2"/>
</dbReference>
<feature type="transmembrane region" description="Helical" evidence="7">
    <location>
        <begin position="457"/>
        <end position="477"/>
    </location>
</feature>
<dbReference type="InterPro" id="IPR011992">
    <property type="entry name" value="EF-hand-dom_pair"/>
</dbReference>
<dbReference type="Gene3D" id="1.10.287.70">
    <property type="match status" value="1"/>
</dbReference>
<proteinExistence type="predicted"/>
<feature type="compositionally biased region" description="Basic and acidic residues" evidence="6">
    <location>
        <begin position="994"/>
        <end position="1010"/>
    </location>
</feature>
<keyword evidence="5 7" id="KW-0472">Membrane</keyword>
<evidence type="ECO:0000256" key="7">
    <source>
        <dbReference type="SAM" id="Phobius"/>
    </source>
</evidence>
<dbReference type="InterPro" id="IPR005821">
    <property type="entry name" value="Ion_trans_dom"/>
</dbReference>
<feature type="region of interest" description="Disordered" evidence="6">
    <location>
        <begin position="903"/>
        <end position="942"/>
    </location>
</feature>
<keyword evidence="2 7" id="KW-0812">Transmembrane</keyword>
<dbReference type="PROSITE" id="PS50222">
    <property type="entry name" value="EF_HAND_2"/>
    <property type="match status" value="2"/>
</dbReference>
<sequence length="1010" mass="110880">DPIAITETSGPLKQHRVDQNTMGGQICKAVCRRESEQGDALDGLSAEERLLRRKPWAERSCEEFLDIQASRKDRAYVNFMVWLTFKGFPRLEQKDRTIPFRAVPSPIVQGLQILEPDGASSETLAQVAQALGGSKKVIVGSVRMGYGHHRIAYSALTWALEMGGEPYLLDILAPDCVEAEVVRHMDQQYSKMSRIAANCGGTIDAMWGKMTLAGDANALRICMSMSEQIRSIIAGFPRDVPVISTHPIIGNMAVACGFKKVINLVFDNYPQAHQILLWAFTTAQDLLGTGPQPLTAVAASLLTLHFAGCGELPNGLESCQSASKTSNVQGLSSVNRSSKSASLDNVCHVSSLEISHPVIGRVEIARRMVAKCFRHDSFDLSLGLIICLDVIFNVSDIDARAVGRSPPMWADIGAKTCLAAYMVELLLNIFVSGWALFRNPWSVVDSCIIFSGMLEVILTAGGISAKEFALLRLFRLLRILRLMKLCRHHRWLTELKTLVMMMASCVRTLFWSFLFCFIVMSAWSMAAVELINPVVQQMAADGAFGDCRTCRSALTSVMRANLTMFQTIIAGDSWGDLAVPVIEAHPWTAIIFIGSLLTLVFGVLNLIVAVVIDTYAERRQKDVINLAQELDAEAADDRRFLHRIFDQIDEDGNGELNLDEVLLAAKTTRTAAVTAATTTTATTTTDEVLLAAKTNPEFKSRLRVMDIDEQDLLQMFEMIDGDGSGSVDPEEFITALNRWAKHSKTAARFAKHQLMRSIVQHAELHQQVMSKLDSLEKRLNTEALDVLVTVDGDETTDTFNNREEKLITVVADESPLAEEFQVGGSGELAEGQEVEGSESEEPATPGGNGRSRSFKKAAELTLKKTMPKSLGSSGSFEKMSLRQSVAALAIGCQAVEAAPLNRAEPPLLGSRGRQSTSAVCVNSESSTNSSSNNDYNNNDDNNINIKEEQLCVQEDPSLDGPEQPHIALRYIPFTWLTVVAENNELTSVKQQQKQHKEPSDNQRSAGKSEF</sequence>
<evidence type="ECO:0000256" key="3">
    <source>
        <dbReference type="ARBA" id="ARBA00022837"/>
    </source>
</evidence>
<name>A0A813LA56_POLGL</name>
<evidence type="ECO:0000313" key="9">
    <source>
        <dbReference type="EMBL" id="CAE8722726.1"/>
    </source>
</evidence>
<dbReference type="PANTHER" id="PTHR10037">
    <property type="entry name" value="VOLTAGE-GATED CATION CHANNEL CALCIUM AND SODIUM"/>
    <property type="match status" value="1"/>
</dbReference>
<feature type="compositionally biased region" description="Acidic residues" evidence="6">
    <location>
        <begin position="830"/>
        <end position="841"/>
    </location>
</feature>
<dbReference type="PROSITE" id="PS00018">
    <property type="entry name" value="EF_HAND_1"/>
    <property type="match status" value="2"/>
</dbReference>
<dbReference type="EMBL" id="CAJNNW010034445">
    <property type="protein sequence ID" value="CAE8722726.1"/>
    <property type="molecule type" value="Genomic_DNA"/>
</dbReference>
<organism evidence="9 10">
    <name type="scientific">Polarella glacialis</name>
    <name type="common">Dinoflagellate</name>
    <dbReference type="NCBI Taxonomy" id="89957"/>
    <lineage>
        <taxon>Eukaryota</taxon>
        <taxon>Sar</taxon>
        <taxon>Alveolata</taxon>
        <taxon>Dinophyceae</taxon>
        <taxon>Suessiales</taxon>
        <taxon>Suessiaceae</taxon>
        <taxon>Polarella</taxon>
    </lineage>
</organism>
<comment type="caution">
    <text evidence="9">The sequence shown here is derived from an EMBL/GenBank/DDBJ whole genome shotgun (WGS) entry which is preliminary data.</text>
</comment>
<evidence type="ECO:0000256" key="2">
    <source>
        <dbReference type="ARBA" id="ARBA00022692"/>
    </source>
</evidence>
<dbReference type="PANTHER" id="PTHR10037:SF62">
    <property type="entry name" value="SODIUM CHANNEL PROTEIN 60E"/>
    <property type="match status" value="1"/>
</dbReference>
<feature type="region of interest" description="Disordered" evidence="6">
    <location>
        <begin position="819"/>
        <end position="854"/>
    </location>
</feature>
<feature type="domain" description="EF-hand" evidence="8">
    <location>
        <begin position="636"/>
        <end position="671"/>
    </location>
</feature>
<comment type="subcellular location">
    <subcellularLocation>
        <location evidence="1">Membrane</location>
        <topology evidence="1">Multi-pass membrane protein</topology>
    </subcellularLocation>
</comment>
<evidence type="ECO:0000259" key="8">
    <source>
        <dbReference type="PROSITE" id="PS50222"/>
    </source>
</evidence>
<evidence type="ECO:0000256" key="4">
    <source>
        <dbReference type="ARBA" id="ARBA00022989"/>
    </source>
</evidence>
<feature type="domain" description="EF-hand" evidence="8">
    <location>
        <begin position="707"/>
        <end position="742"/>
    </location>
</feature>
<dbReference type="CDD" id="cd00051">
    <property type="entry name" value="EFh"/>
    <property type="match status" value="1"/>
</dbReference>
<reference evidence="9" key="1">
    <citation type="submission" date="2021-02" db="EMBL/GenBank/DDBJ databases">
        <authorList>
            <person name="Dougan E. K."/>
            <person name="Rhodes N."/>
            <person name="Thang M."/>
            <person name="Chan C."/>
        </authorList>
    </citation>
    <scope>NUCLEOTIDE SEQUENCE</scope>
</reference>
<feature type="transmembrane region" description="Helical" evidence="7">
    <location>
        <begin position="498"/>
        <end position="523"/>
    </location>
</feature>
<gene>
    <name evidence="9" type="ORF">PGLA2088_LOCUS42727</name>
</gene>
<dbReference type="InterPro" id="IPR018247">
    <property type="entry name" value="EF_Hand_1_Ca_BS"/>
</dbReference>
<dbReference type="InterPro" id="IPR043203">
    <property type="entry name" value="VGCC_Ca_Na"/>
</dbReference>
<feature type="region of interest" description="Disordered" evidence="6">
    <location>
        <begin position="986"/>
        <end position="1010"/>
    </location>
</feature>
<dbReference type="Gene3D" id="1.10.238.10">
    <property type="entry name" value="EF-hand"/>
    <property type="match status" value="1"/>
</dbReference>
<dbReference type="AlphaFoldDB" id="A0A813LA56"/>
<keyword evidence="3" id="KW-0106">Calcium</keyword>
<dbReference type="GO" id="GO:0001518">
    <property type="term" value="C:voltage-gated sodium channel complex"/>
    <property type="evidence" value="ECO:0007669"/>
    <property type="project" value="TreeGrafter"/>
</dbReference>
<protein>
    <recommendedName>
        <fullName evidence="8">EF-hand domain-containing protein</fullName>
    </recommendedName>
</protein>
<dbReference type="Pfam" id="PF13202">
    <property type="entry name" value="EF-hand_5"/>
    <property type="match status" value="1"/>
</dbReference>
<dbReference type="Pfam" id="PF00520">
    <property type="entry name" value="Ion_trans"/>
    <property type="match status" value="1"/>
</dbReference>
<keyword evidence="4 7" id="KW-1133">Transmembrane helix</keyword>
<dbReference type="InterPro" id="IPR054217">
    <property type="entry name" value="DUF6937"/>
</dbReference>
<dbReference type="InterPro" id="IPR027359">
    <property type="entry name" value="Volt_channel_dom_sf"/>
</dbReference>
<dbReference type="Gene3D" id="1.20.120.350">
    <property type="entry name" value="Voltage-gated potassium channels. Chain C"/>
    <property type="match status" value="1"/>
</dbReference>
<feature type="transmembrane region" description="Helical" evidence="7">
    <location>
        <begin position="418"/>
        <end position="437"/>
    </location>
</feature>
<feature type="compositionally biased region" description="Low complexity" evidence="6">
    <location>
        <begin position="922"/>
        <end position="942"/>
    </location>
</feature>
<evidence type="ECO:0000256" key="1">
    <source>
        <dbReference type="ARBA" id="ARBA00004141"/>
    </source>
</evidence>
<dbReference type="InterPro" id="IPR002048">
    <property type="entry name" value="EF_hand_dom"/>
</dbReference>
<evidence type="ECO:0000313" key="10">
    <source>
        <dbReference type="Proteomes" id="UP000626109"/>
    </source>
</evidence>
<feature type="non-terminal residue" evidence="9">
    <location>
        <position position="1"/>
    </location>
</feature>
<feature type="transmembrane region" description="Helical" evidence="7">
    <location>
        <begin position="587"/>
        <end position="612"/>
    </location>
</feature>
<evidence type="ECO:0000256" key="6">
    <source>
        <dbReference type="SAM" id="MobiDB-lite"/>
    </source>
</evidence>
<evidence type="ECO:0000256" key="5">
    <source>
        <dbReference type="ARBA" id="ARBA00023136"/>
    </source>
</evidence>
<dbReference type="SUPFAM" id="SSF47473">
    <property type="entry name" value="EF-hand"/>
    <property type="match status" value="1"/>
</dbReference>
<dbReference type="GO" id="GO:0005248">
    <property type="term" value="F:voltage-gated sodium channel activity"/>
    <property type="evidence" value="ECO:0007669"/>
    <property type="project" value="TreeGrafter"/>
</dbReference>
<dbReference type="Pfam" id="PF22052">
    <property type="entry name" value="DUF6937"/>
    <property type="match status" value="1"/>
</dbReference>
<accession>A0A813LA56</accession>
<dbReference type="Proteomes" id="UP000626109">
    <property type="component" value="Unassembled WGS sequence"/>
</dbReference>